<evidence type="ECO:0000256" key="1">
    <source>
        <dbReference type="ARBA" id="ARBA00004141"/>
    </source>
</evidence>
<evidence type="ECO:0000256" key="13">
    <source>
        <dbReference type="SAM" id="SignalP"/>
    </source>
</evidence>
<organism evidence="14 15">
    <name type="scientific">Sediminitomix flava</name>
    <dbReference type="NCBI Taxonomy" id="379075"/>
    <lineage>
        <taxon>Bacteria</taxon>
        <taxon>Pseudomonadati</taxon>
        <taxon>Bacteroidota</taxon>
        <taxon>Cytophagia</taxon>
        <taxon>Cytophagales</taxon>
        <taxon>Flammeovirgaceae</taxon>
        <taxon>Sediminitomix</taxon>
    </lineage>
</organism>
<accession>A0A315ZES3</accession>
<dbReference type="Pfam" id="PF00119">
    <property type="entry name" value="ATP-synt_A"/>
    <property type="match status" value="1"/>
</dbReference>
<dbReference type="CDD" id="cd00310">
    <property type="entry name" value="ATP-synt_Fo_a_6"/>
    <property type="match status" value="1"/>
</dbReference>
<keyword evidence="3 11" id="KW-0813">Transport</keyword>
<evidence type="ECO:0000256" key="11">
    <source>
        <dbReference type="HAMAP-Rule" id="MF_01393"/>
    </source>
</evidence>
<comment type="function">
    <text evidence="11 12">Key component of the proton channel; it plays a direct role in the translocation of protons across the membrane.</text>
</comment>
<keyword evidence="4 11" id="KW-0138">CF(0)</keyword>
<feature type="transmembrane region" description="Helical" evidence="11">
    <location>
        <begin position="283"/>
        <end position="304"/>
    </location>
</feature>
<dbReference type="RefSeq" id="WP_109615615.1">
    <property type="nucleotide sequence ID" value="NZ_QGDO01000001.1"/>
</dbReference>
<dbReference type="GO" id="GO:0045259">
    <property type="term" value="C:proton-transporting ATP synthase complex"/>
    <property type="evidence" value="ECO:0007669"/>
    <property type="project" value="UniProtKB-KW"/>
</dbReference>
<keyword evidence="11" id="KW-1003">Cell membrane</keyword>
<dbReference type="InterPro" id="IPR035908">
    <property type="entry name" value="F0_ATP_A_sf"/>
</dbReference>
<feature type="transmembrane region" description="Helical" evidence="11">
    <location>
        <begin position="221"/>
        <end position="239"/>
    </location>
</feature>
<keyword evidence="5 11" id="KW-0812">Transmembrane</keyword>
<keyword evidence="15" id="KW-1185">Reference proteome</keyword>
<dbReference type="GO" id="GO:0005886">
    <property type="term" value="C:plasma membrane"/>
    <property type="evidence" value="ECO:0007669"/>
    <property type="project" value="UniProtKB-SubCell"/>
</dbReference>
<comment type="similarity">
    <text evidence="2 11 12">Belongs to the ATPase A chain family.</text>
</comment>
<keyword evidence="13" id="KW-0732">Signal</keyword>
<dbReference type="AlphaFoldDB" id="A0A315ZES3"/>
<name>A0A315ZES3_SEDFL</name>
<comment type="subcellular location">
    <subcellularLocation>
        <location evidence="11 12">Cell membrane</location>
        <topology evidence="11 12">Multi-pass membrane protein</topology>
    </subcellularLocation>
    <subcellularLocation>
        <location evidence="1">Membrane</location>
        <topology evidence="1">Multi-pass membrane protein</topology>
    </subcellularLocation>
</comment>
<dbReference type="GO" id="GO:0046933">
    <property type="term" value="F:proton-transporting ATP synthase activity, rotational mechanism"/>
    <property type="evidence" value="ECO:0007669"/>
    <property type="project" value="UniProtKB-UniRule"/>
</dbReference>
<keyword evidence="9 11" id="KW-0472">Membrane</keyword>
<dbReference type="PANTHER" id="PTHR11410">
    <property type="entry name" value="ATP SYNTHASE SUBUNIT A"/>
    <property type="match status" value="1"/>
</dbReference>
<feature type="transmembrane region" description="Helical" evidence="11">
    <location>
        <begin position="316"/>
        <end position="343"/>
    </location>
</feature>
<dbReference type="SUPFAM" id="SSF81336">
    <property type="entry name" value="F1F0 ATP synthase subunit A"/>
    <property type="match status" value="1"/>
</dbReference>
<dbReference type="InterPro" id="IPR000568">
    <property type="entry name" value="ATP_synth_F0_asu"/>
</dbReference>
<evidence type="ECO:0000256" key="4">
    <source>
        <dbReference type="ARBA" id="ARBA00022547"/>
    </source>
</evidence>
<dbReference type="HAMAP" id="MF_01393">
    <property type="entry name" value="ATP_synth_a_bact"/>
    <property type="match status" value="1"/>
</dbReference>
<reference evidence="14 15" key="1">
    <citation type="submission" date="2018-03" db="EMBL/GenBank/DDBJ databases">
        <title>Genomic Encyclopedia of Archaeal and Bacterial Type Strains, Phase II (KMG-II): from individual species to whole genera.</title>
        <authorList>
            <person name="Goeker M."/>
        </authorList>
    </citation>
    <scope>NUCLEOTIDE SEQUENCE [LARGE SCALE GENOMIC DNA]</scope>
    <source>
        <strain evidence="14 15">DSM 28229</strain>
    </source>
</reference>
<keyword evidence="7 11" id="KW-1133">Transmembrane helix</keyword>
<dbReference type="OrthoDB" id="9809130at2"/>
<dbReference type="NCBIfam" id="TIGR01131">
    <property type="entry name" value="ATP_synt_6_or_A"/>
    <property type="match status" value="1"/>
</dbReference>
<sequence>MKNLNISAVRIWILSIALCGWFGLNSAQAAATGEDNGGEELNVGELIIHHVIDDYSWHFADWEDEEGHEHHLSIPLPVILYTDGNLDVFMSSAFDHGHTVKKDDREYKLDHGHITELSGAHPIDLSITKNAASMLLSVIIMLIVFSAVANGYKKRPGQAPKGIQSLVEPIIIFVRDEIAIPNLGKKKYMKYFPYLLCLFFFIWINNLLGLLPGAANTSGNIAFTMTMAVITMLIVNLSGNKHYWGHIFNTPGVPWWLKFPLPLMPAVELIGVLSKPFALMVRLFANITAGHIIILSFICMIFIFQNAAIAAPVGLIVVPLFFLELFVAALQAYIFTLLTALFIGDAVQDHH</sequence>
<keyword evidence="6 11" id="KW-0375">Hydrogen ion transport</keyword>
<dbReference type="PRINTS" id="PR00123">
    <property type="entry name" value="ATPASEA"/>
</dbReference>
<feature type="chain" id="PRO_5016406660" description="ATP synthase subunit a" evidence="13">
    <location>
        <begin position="30"/>
        <end position="351"/>
    </location>
</feature>
<evidence type="ECO:0000256" key="7">
    <source>
        <dbReference type="ARBA" id="ARBA00022989"/>
    </source>
</evidence>
<evidence type="ECO:0000256" key="10">
    <source>
        <dbReference type="ARBA" id="ARBA00023310"/>
    </source>
</evidence>
<evidence type="ECO:0000256" key="8">
    <source>
        <dbReference type="ARBA" id="ARBA00023065"/>
    </source>
</evidence>
<feature type="transmembrane region" description="Helical" evidence="11">
    <location>
        <begin position="131"/>
        <end position="152"/>
    </location>
</feature>
<evidence type="ECO:0000256" key="6">
    <source>
        <dbReference type="ARBA" id="ARBA00022781"/>
    </source>
</evidence>
<evidence type="ECO:0000256" key="12">
    <source>
        <dbReference type="RuleBase" id="RU000483"/>
    </source>
</evidence>
<evidence type="ECO:0000313" key="14">
    <source>
        <dbReference type="EMBL" id="PWJ44096.1"/>
    </source>
</evidence>
<comment type="caution">
    <text evidence="14">The sequence shown here is derived from an EMBL/GenBank/DDBJ whole genome shotgun (WGS) entry which is preliminary data.</text>
</comment>
<evidence type="ECO:0000256" key="2">
    <source>
        <dbReference type="ARBA" id="ARBA00006810"/>
    </source>
</evidence>
<keyword evidence="10 11" id="KW-0066">ATP synthesis</keyword>
<evidence type="ECO:0000313" key="15">
    <source>
        <dbReference type="Proteomes" id="UP000245535"/>
    </source>
</evidence>
<gene>
    <name evidence="11" type="primary">atpB</name>
    <name evidence="14" type="ORF">BC781_101446</name>
</gene>
<evidence type="ECO:0000256" key="9">
    <source>
        <dbReference type="ARBA" id="ARBA00023136"/>
    </source>
</evidence>
<feature type="signal peptide" evidence="13">
    <location>
        <begin position="1"/>
        <end position="29"/>
    </location>
</feature>
<dbReference type="Gene3D" id="1.20.120.220">
    <property type="entry name" value="ATP synthase, F0 complex, subunit A"/>
    <property type="match status" value="1"/>
</dbReference>
<dbReference type="PANTHER" id="PTHR11410:SF0">
    <property type="entry name" value="ATP SYNTHASE SUBUNIT A"/>
    <property type="match status" value="1"/>
</dbReference>
<dbReference type="Proteomes" id="UP000245535">
    <property type="component" value="Unassembled WGS sequence"/>
</dbReference>
<dbReference type="InterPro" id="IPR045083">
    <property type="entry name" value="ATP_synth_F0_asu_bact/mt"/>
</dbReference>
<protein>
    <recommendedName>
        <fullName evidence="11 12">ATP synthase subunit a</fullName>
    </recommendedName>
    <alternativeName>
        <fullName evidence="11">ATP synthase F0 sector subunit a</fullName>
    </alternativeName>
    <alternativeName>
        <fullName evidence="11">F-ATPase subunit 6</fullName>
    </alternativeName>
</protein>
<dbReference type="EMBL" id="QGDO01000001">
    <property type="protein sequence ID" value="PWJ44096.1"/>
    <property type="molecule type" value="Genomic_DNA"/>
</dbReference>
<proteinExistence type="inferred from homology"/>
<evidence type="ECO:0000256" key="5">
    <source>
        <dbReference type="ARBA" id="ARBA00022692"/>
    </source>
</evidence>
<evidence type="ECO:0000256" key="3">
    <source>
        <dbReference type="ARBA" id="ARBA00022448"/>
    </source>
</evidence>
<keyword evidence="8 11" id="KW-0406">Ion transport</keyword>
<feature type="transmembrane region" description="Helical" evidence="11">
    <location>
        <begin position="191"/>
        <end position="215"/>
    </location>
</feature>